<name>A0A9D4J407_DREPO</name>
<proteinExistence type="predicted"/>
<protein>
    <submittedName>
        <fullName evidence="2">Uncharacterized protein</fullName>
    </submittedName>
</protein>
<evidence type="ECO:0000313" key="2">
    <source>
        <dbReference type="EMBL" id="KAH3795049.1"/>
    </source>
</evidence>
<keyword evidence="3" id="KW-1185">Reference proteome</keyword>
<feature type="region of interest" description="Disordered" evidence="1">
    <location>
        <begin position="1"/>
        <end position="21"/>
    </location>
</feature>
<sequence>MPYKEQKARMRRRLRRMRQKWRSSCEPLANVMGNSITLETYSTAQRSPSHSVNRP</sequence>
<comment type="caution">
    <text evidence="2">The sequence shown here is derived from an EMBL/GenBank/DDBJ whole genome shotgun (WGS) entry which is preliminary data.</text>
</comment>
<evidence type="ECO:0000313" key="3">
    <source>
        <dbReference type="Proteomes" id="UP000828390"/>
    </source>
</evidence>
<dbReference type="EMBL" id="JAIWYP010000007">
    <property type="protein sequence ID" value="KAH3795049.1"/>
    <property type="molecule type" value="Genomic_DNA"/>
</dbReference>
<dbReference type="AlphaFoldDB" id="A0A9D4J407"/>
<evidence type="ECO:0000256" key="1">
    <source>
        <dbReference type="SAM" id="MobiDB-lite"/>
    </source>
</evidence>
<gene>
    <name evidence="2" type="ORF">DPMN_148594</name>
</gene>
<reference evidence="2" key="1">
    <citation type="journal article" date="2019" name="bioRxiv">
        <title>The Genome of the Zebra Mussel, Dreissena polymorpha: A Resource for Invasive Species Research.</title>
        <authorList>
            <person name="McCartney M.A."/>
            <person name="Auch B."/>
            <person name="Kono T."/>
            <person name="Mallez S."/>
            <person name="Zhang Y."/>
            <person name="Obille A."/>
            <person name="Becker A."/>
            <person name="Abrahante J.E."/>
            <person name="Garbe J."/>
            <person name="Badalamenti J.P."/>
            <person name="Herman A."/>
            <person name="Mangelson H."/>
            <person name="Liachko I."/>
            <person name="Sullivan S."/>
            <person name="Sone E.D."/>
            <person name="Koren S."/>
            <person name="Silverstein K.A.T."/>
            <person name="Beckman K.B."/>
            <person name="Gohl D.M."/>
        </authorList>
    </citation>
    <scope>NUCLEOTIDE SEQUENCE</scope>
    <source>
        <strain evidence="2">Duluth1</strain>
        <tissue evidence="2">Whole animal</tissue>
    </source>
</reference>
<accession>A0A9D4J407</accession>
<feature type="compositionally biased region" description="Basic residues" evidence="1">
    <location>
        <begin position="9"/>
        <end position="21"/>
    </location>
</feature>
<reference evidence="2" key="2">
    <citation type="submission" date="2020-11" db="EMBL/GenBank/DDBJ databases">
        <authorList>
            <person name="McCartney M.A."/>
            <person name="Auch B."/>
            <person name="Kono T."/>
            <person name="Mallez S."/>
            <person name="Becker A."/>
            <person name="Gohl D.M."/>
            <person name="Silverstein K.A.T."/>
            <person name="Koren S."/>
            <person name="Bechman K.B."/>
            <person name="Herman A."/>
            <person name="Abrahante J.E."/>
            <person name="Garbe J."/>
        </authorList>
    </citation>
    <scope>NUCLEOTIDE SEQUENCE</scope>
    <source>
        <strain evidence="2">Duluth1</strain>
        <tissue evidence="2">Whole animal</tissue>
    </source>
</reference>
<dbReference type="Proteomes" id="UP000828390">
    <property type="component" value="Unassembled WGS sequence"/>
</dbReference>
<organism evidence="2 3">
    <name type="scientific">Dreissena polymorpha</name>
    <name type="common">Zebra mussel</name>
    <name type="synonym">Mytilus polymorpha</name>
    <dbReference type="NCBI Taxonomy" id="45954"/>
    <lineage>
        <taxon>Eukaryota</taxon>
        <taxon>Metazoa</taxon>
        <taxon>Spiralia</taxon>
        <taxon>Lophotrochozoa</taxon>
        <taxon>Mollusca</taxon>
        <taxon>Bivalvia</taxon>
        <taxon>Autobranchia</taxon>
        <taxon>Heteroconchia</taxon>
        <taxon>Euheterodonta</taxon>
        <taxon>Imparidentia</taxon>
        <taxon>Neoheterodontei</taxon>
        <taxon>Myida</taxon>
        <taxon>Dreissenoidea</taxon>
        <taxon>Dreissenidae</taxon>
        <taxon>Dreissena</taxon>
    </lineage>
</organism>